<dbReference type="InterPro" id="IPR000073">
    <property type="entry name" value="AB_hydrolase_1"/>
</dbReference>
<dbReference type="Gene3D" id="3.40.50.1820">
    <property type="entry name" value="alpha/beta hydrolase"/>
    <property type="match status" value="1"/>
</dbReference>
<name>A0A364KVR2_TALAM</name>
<organism evidence="2 3">
    <name type="scientific">Talaromyces amestolkiae</name>
    <dbReference type="NCBI Taxonomy" id="1196081"/>
    <lineage>
        <taxon>Eukaryota</taxon>
        <taxon>Fungi</taxon>
        <taxon>Dikarya</taxon>
        <taxon>Ascomycota</taxon>
        <taxon>Pezizomycotina</taxon>
        <taxon>Eurotiomycetes</taxon>
        <taxon>Eurotiomycetidae</taxon>
        <taxon>Eurotiales</taxon>
        <taxon>Trichocomaceae</taxon>
        <taxon>Talaromyces</taxon>
        <taxon>Talaromyces sect. Talaromyces</taxon>
    </lineage>
</organism>
<dbReference type="STRING" id="1196081.A0A364KVR2"/>
<dbReference type="PANTHER" id="PTHR37017:SF3">
    <property type="entry name" value="AB HYDROLASE-1 DOMAIN-CONTAINING PROTEIN"/>
    <property type="match status" value="1"/>
</dbReference>
<evidence type="ECO:0000259" key="1">
    <source>
        <dbReference type="Pfam" id="PF12697"/>
    </source>
</evidence>
<dbReference type="InterPro" id="IPR052897">
    <property type="entry name" value="Sec-Metab_Biosynth_Hydrolase"/>
</dbReference>
<evidence type="ECO:0000313" key="3">
    <source>
        <dbReference type="Proteomes" id="UP000249363"/>
    </source>
</evidence>
<reference evidence="2 3" key="1">
    <citation type="journal article" date="2017" name="Biotechnol. Biofuels">
        <title>Differential beta-glucosidase expression as a function of carbon source availability in Talaromyces amestolkiae: a genomic and proteomic approach.</title>
        <authorList>
            <person name="de Eugenio L.I."/>
            <person name="Mendez-Liter J.A."/>
            <person name="Nieto-Dominguez M."/>
            <person name="Alonso L."/>
            <person name="Gil-Munoz J."/>
            <person name="Barriuso J."/>
            <person name="Prieto A."/>
            <person name="Martinez M.J."/>
        </authorList>
    </citation>
    <scope>NUCLEOTIDE SEQUENCE [LARGE SCALE GENOMIC DNA]</scope>
    <source>
        <strain evidence="2 3">CIB</strain>
    </source>
</reference>
<dbReference type="EMBL" id="MIKG01000006">
    <property type="protein sequence ID" value="RAO67619.1"/>
    <property type="molecule type" value="Genomic_DNA"/>
</dbReference>
<proteinExistence type="predicted"/>
<gene>
    <name evidence="2" type="ORF">BHQ10_003631</name>
</gene>
<evidence type="ECO:0000313" key="2">
    <source>
        <dbReference type="EMBL" id="RAO67619.1"/>
    </source>
</evidence>
<dbReference type="PANTHER" id="PTHR37017">
    <property type="entry name" value="AB HYDROLASE-1 DOMAIN-CONTAINING PROTEIN-RELATED"/>
    <property type="match status" value="1"/>
</dbReference>
<sequence>MTENPSFIFVPGAWHRAEVWQKVMSELSGQGYTCIAVTLPSTITPSAAFADDVSVVQNTVREETQKGRDVVIVVHSYGGQVGNSAVKGLSRKPASVSSSSGHVIGLALIASGFPATGVSFVDGLGGEIPPEWKVDTDKGLISLAVDPQELMYQDLSENEGKLWVARLTIQSVKAMTEGGESAYAGWKEVPNWFLVTLDDRAYAAQAQRFFIKAAQDAGADVTVREVASSHSPMLSKPKETAEFILDAAKDFVNRIPGF</sequence>
<feature type="domain" description="AB hydrolase-1" evidence="1">
    <location>
        <begin position="8"/>
        <end position="242"/>
    </location>
</feature>
<accession>A0A364KVR2</accession>
<dbReference type="GeneID" id="63792847"/>
<dbReference type="AlphaFoldDB" id="A0A364KVR2"/>
<dbReference type="Pfam" id="PF12697">
    <property type="entry name" value="Abhydrolase_6"/>
    <property type="match status" value="1"/>
</dbReference>
<dbReference type="Proteomes" id="UP000249363">
    <property type="component" value="Unassembled WGS sequence"/>
</dbReference>
<dbReference type="InterPro" id="IPR029058">
    <property type="entry name" value="AB_hydrolase_fold"/>
</dbReference>
<keyword evidence="3" id="KW-1185">Reference proteome</keyword>
<dbReference type="OrthoDB" id="408373at2759"/>
<dbReference type="RefSeq" id="XP_040732135.1">
    <property type="nucleotide sequence ID" value="XM_040875909.1"/>
</dbReference>
<dbReference type="SUPFAM" id="SSF53474">
    <property type="entry name" value="alpha/beta-Hydrolases"/>
    <property type="match status" value="1"/>
</dbReference>
<comment type="caution">
    <text evidence="2">The sequence shown here is derived from an EMBL/GenBank/DDBJ whole genome shotgun (WGS) entry which is preliminary data.</text>
</comment>
<protein>
    <recommendedName>
        <fullName evidence="1">AB hydrolase-1 domain-containing protein</fullName>
    </recommendedName>
</protein>